<dbReference type="AlphaFoldDB" id="A0A0F5JUI6"/>
<dbReference type="InterPro" id="IPR013341">
    <property type="entry name" value="Mandelate_racemase_N_dom"/>
</dbReference>
<name>A0A0F5JUI6_9BURK</name>
<dbReference type="Gene3D" id="3.20.20.120">
    <property type="entry name" value="Enolase-like C-terminal domain"/>
    <property type="match status" value="1"/>
</dbReference>
<accession>A0A0F5JUI6</accession>
<dbReference type="InterPro" id="IPR036849">
    <property type="entry name" value="Enolase-like_C_sf"/>
</dbReference>
<reference evidence="5 6" key="1">
    <citation type="submission" date="2015-03" db="EMBL/GenBank/DDBJ databases">
        <title>Draft Genome Sequence of Burkholderia andropogonis type strain ICMP2807, isolated from Sorghum bicolor.</title>
        <authorList>
            <person name="Lopes-Santos L."/>
            <person name="Castro D.B."/>
            <person name="Ottoboni L.M."/>
            <person name="Park D."/>
            <person name="Weirc B.S."/>
            <person name="Destefano S.A."/>
        </authorList>
    </citation>
    <scope>NUCLEOTIDE SEQUENCE [LARGE SCALE GENOMIC DNA]</scope>
    <source>
        <strain evidence="5 6">ICMP2807</strain>
    </source>
</reference>
<evidence type="ECO:0000259" key="4">
    <source>
        <dbReference type="SMART" id="SM00922"/>
    </source>
</evidence>
<dbReference type="PATRIC" id="fig|28092.6.peg.5383"/>
<evidence type="ECO:0000256" key="2">
    <source>
        <dbReference type="ARBA" id="ARBA00022723"/>
    </source>
</evidence>
<dbReference type="GO" id="GO:0016854">
    <property type="term" value="F:racemase and epimerase activity"/>
    <property type="evidence" value="ECO:0007669"/>
    <property type="project" value="UniProtKB-ARBA"/>
</dbReference>
<dbReference type="Pfam" id="PF13378">
    <property type="entry name" value="MR_MLE_C"/>
    <property type="match status" value="1"/>
</dbReference>
<evidence type="ECO:0000256" key="1">
    <source>
        <dbReference type="ARBA" id="ARBA00008031"/>
    </source>
</evidence>
<dbReference type="EMBL" id="LAQU01000040">
    <property type="protein sequence ID" value="KKB61508.1"/>
    <property type="molecule type" value="Genomic_DNA"/>
</dbReference>
<dbReference type="SMART" id="SM00922">
    <property type="entry name" value="MR_MLE"/>
    <property type="match status" value="1"/>
</dbReference>
<dbReference type="Pfam" id="PF02746">
    <property type="entry name" value="MR_MLE_N"/>
    <property type="match status" value="1"/>
</dbReference>
<feature type="domain" description="Mandelate racemase/muconate lactonizing enzyme C-terminal" evidence="4">
    <location>
        <begin position="154"/>
        <end position="251"/>
    </location>
</feature>
<dbReference type="OrthoDB" id="103536at2"/>
<proteinExistence type="inferred from homology"/>
<dbReference type="Gene3D" id="3.30.390.10">
    <property type="entry name" value="Enolase-like, N-terminal domain"/>
    <property type="match status" value="1"/>
</dbReference>
<comment type="similarity">
    <text evidence="1">Belongs to the mandelate racemase/muconate lactonizing enzyme family.</text>
</comment>
<dbReference type="InterPro" id="IPR013342">
    <property type="entry name" value="Mandelate_racemase_C"/>
</dbReference>
<dbReference type="RefSeq" id="WP_046154096.1">
    <property type="nucleotide sequence ID" value="NZ_CADFGU010000017.1"/>
</dbReference>
<dbReference type="STRING" id="28092.WM40_22890"/>
<protein>
    <recommendedName>
        <fullName evidence="4">Mandelate racemase/muconate lactonizing enzyme C-terminal domain-containing protein</fullName>
    </recommendedName>
</protein>
<gene>
    <name evidence="5" type="ORF">WM40_22890</name>
</gene>
<evidence type="ECO:0000313" key="6">
    <source>
        <dbReference type="Proteomes" id="UP000033618"/>
    </source>
</evidence>
<dbReference type="SUPFAM" id="SSF51604">
    <property type="entry name" value="Enolase C-terminal domain-like"/>
    <property type="match status" value="1"/>
</dbReference>
<keyword evidence="6" id="KW-1185">Reference proteome</keyword>
<dbReference type="SFLD" id="SFLDS00001">
    <property type="entry name" value="Enolase"/>
    <property type="match status" value="1"/>
</dbReference>
<organism evidence="5 6">
    <name type="scientific">Robbsia andropogonis</name>
    <dbReference type="NCBI Taxonomy" id="28092"/>
    <lineage>
        <taxon>Bacteria</taxon>
        <taxon>Pseudomonadati</taxon>
        <taxon>Pseudomonadota</taxon>
        <taxon>Betaproteobacteria</taxon>
        <taxon>Burkholderiales</taxon>
        <taxon>Burkholderiaceae</taxon>
        <taxon>Robbsia</taxon>
    </lineage>
</organism>
<keyword evidence="3" id="KW-0413">Isomerase</keyword>
<comment type="caution">
    <text evidence="5">The sequence shown here is derived from an EMBL/GenBank/DDBJ whole genome shotgun (WGS) entry which is preliminary data.</text>
</comment>
<dbReference type="GO" id="GO:0046872">
    <property type="term" value="F:metal ion binding"/>
    <property type="evidence" value="ECO:0007669"/>
    <property type="project" value="UniProtKB-KW"/>
</dbReference>
<dbReference type="Proteomes" id="UP000033618">
    <property type="component" value="Unassembled WGS sequence"/>
</dbReference>
<dbReference type="PANTHER" id="PTHR48073">
    <property type="entry name" value="O-SUCCINYLBENZOATE SYNTHASE-RELATED"/>
    <property type="match status" value="1"/>
</dbReference>
<dbReference type="SUPFAM" id="SSF54826">
    <property type="entry name" value="Enolase N-terminal domain-like"/>
    <property type="match status" value="1"/>
</dbReference>
<dbReference type="InterPro" id="IPR029017">
    <property type="entry name" value="Enolase-like_N"/>
</dbReference>
<dbReference type="InterPro" id="IPR029065">
    <property type="entry name" value="Enolase_C-like"/>
</dbReference>
<dbReference type="GO" id="GO:0006518">
    <property type="term" value="P:peptide metabolic process"/>
    <property type="evidence" value="ECO:0007669"/>
    <property type="project" value="UniProtKB-ARBA"/>
</dbReference>
<sequence length="386" mass="40063">MKIVSVVAHLVRIPLATPYVISRGTLDAFTNVVTEIRTDDGLIGHGEAVPVSLIGDPVQFKAVIENDLAPIVMGRDPSEIESLVDACLRASRGVVASVAGIDLALWDLVGQALGTPVSALLGGGGLGVSRERADTSSRARARVLVDYTTSVDRPEAMAQVAREISAAGFRGIVVKVDCKSIDVDVARVRAVRNALPATSTMRVDCNGGYAPEHAFAFIDRIAGLGVEFIEQPVKASDLAGLKACRGRGLRIAADESLGTPQDALRLVAADACDVLNVKVPKAGGLLQSTRVAAIASAAGLPLVVGGGLTFGISRFASQHLAASCTMALGHCHEGPGPASQALIDDLTTPRVSRQQVSDHAGHVPVSNRPGMGCAVDPQKIARYRIG</sequence>
<dbReference type="SFLD" id="SFLDG00180">
    <property type="entry name" value="muconate_cycloisomerase"/>
    <property type="match status" value="1"/>
</dbReference>
<keyword evidence="2" id="KW-0479">Metal-binding</keyword>
<dbReference type="PANTHER" id="PTHR48073:SF2">
    <property type="entry name" value="O-SUCCINYLBENZOATE SYNTHASE"/>
    <property type="match status" value="1"/>
</dbReference>
<evidence type="ECO:0000313" key="5">
    <source>
        <dbReference type="EMBL" id="KKB61508.1"/>
    </source>
</evidence>
<evidence type="ECO:0000256" key="3">
    <source>
        <dbReference type="ARBA" id="ARBA00023235"/>
    </source>
</evidence>